<feature type="transmembrane region" description="Helical" evidence="7">
    <location>
        <begin position="371"/>
        <end position="393"/>
    </location>
</feature>
<feature type="domain" description="ABC transmembrane type-1" evidence="8">
    <location>
        <begin position="369"/>
        <end position="569"/>
    </location>
</feature>
<keyword evidence="3" id="KW-1003">Cell membrane</keyword>
<evidence type="ECO:0000259" key="8">
    <source>
        <dbReference type="PROSITE" id="PS50928"/>
    </source>
</evidence>
<dbReference type="Proteomes" id="UP000191901">
    <property type="component" value="Chromosome"/>
</dbReference>
<comment type="similarity">
    <text evidence="7">Belongs to the binding-protein-dependent transport system permease family.</text>
</comment>
<evidence type="ECO:0000256" key="2">
    <source>
        <dbReference type="ARBA" id="ARBA00022448"/>
    </source>
</evidence>
<evidence type="ECO:0000256" key="1">
    <source>
        <dbReference type="ARBA" id="ARBA00004651"/>
    </source>
</evidence>
<dbReference type="STRING" id="1641165.XM38_00870"/>
<gene>
    <name evidence="9" type="primary">phnE</name>
    <name evidence="9" type="ORF">XM38_050650</name>
</gene>
<accession>A0A1Z3HUU5</accession>
<organism evidence="9 10">
    <name type="scientific">Halomicronema hongdechloris C2206</name>
    <dbReference type="NCBI Taxonomy" id="1641165"/>
    <lineage>
        <taxon>Bacteria</taxon>
        <taxon>Bacillati</taxon>
        <taxon>Cyanobacteriota</taxon>
        <taxon>Cyanophyceae</taxon>
        <taxon>Nodosilineales</taxon>
        <taxon>Nodosilineaceae</taxon>
        <taxon>Halomicronema</taxon>
    </lineage>
</organism>
<feature type="transmembrane region" description="Helical" evidence="7">
    <location>
        <begin position="439"/>
        <end position="461"/>
    </location>
</feature>
<dbReference type="Gene3D" id="1.10.3720.10">
    <property type="entry name" value="MetI-like"/>
    <property type="match status" value="2"/>
</dbReference>
<name>A0A1Z3HUU5_9CYAN</name>
<evidence type="ECO:0000313" key="9">
    <source>
        <dbReference type="EMBL" id="ASC74091.1"/>
    </source>
</evidence>
<dbReference type="AlphaFoldDB" id="A0A1Z3HUU5"/>
<reference evidence="9 10" key="1">
    <citation type="journal article" date="2016" name="Biochim. Biophys. Acta">
        <title>Characterization of red-shifted phycobilisomes isolated from the chlorophyll f-containing cyanobacterium Halomicronema hongdechloris.</title>
        <authorList>
            <person name="Li Y."/>
            <person name="Lin Y."/>
            <person name="Garvey C.J."/>
            <person name="Birch D."/>
            <person name="Corkery R.W."/>
            <person name="Loughlin P.C."/>
            <person name="Scheer H."/>
            <person name="Willows R.D."/>
            <person name="Chen M."/>
        </authorList>
    </citation>
    <scope>NUCLEOTIDE SEQUENCE [LARGE SCALE GENOMIC DNA]</scope>
    <source>
        <strain evidence="9 10">C2206</strain>
    </source>
</reference>
<feature type="transmembrane region" description="Helical" evidence="7">
    <location>
        <begin position="152"/>
        <end position="176"/>
    </location>
</feature>
<keyword evidence="4 7" id="KW-0812">Transmembrane</keyword>
<dbReference type="InterPro" id="IPR035906">
    <property type="entry name" value="MetI-like_sf"/>
</dbReference>
<feature type="transmembrane region" description="Helical" evidence="7">
    <location>
        <begin position="21"/>
        <end position="39"/>
    </location>
</feature>
<keyword evidence="10" id="KW-1185">Reference proteome</keyword>
<feature type="transmembrane region" description="Helical" evidence="7">
    <location>
        <begin position="260"/>
        <end position="277"/>
    </location>
</feature>
<feature type="transmembrane region" description="Helical" evidence="7">
    <location>
        <begin position="548"/>
        <end position="568"/>
    </location>
</feature>
<dbReference type="PROSITE" id="PS50928">
    <property type="entry name" value="ABC_TM1"/>
    <property type="match status" value="2"/>
</dbReference>
<dbReference type="SUPFAM" id="SSF161098">
    <property type="entry name" value="MetI-like"/>
    <property type="match status" value="2"/>
</dbReference>
<keyword evidence="2 7" id="KW-0813">Transport</keyword>
<comment type="subcellular location">
    <subcellularLocation>
        <location evidence="1 7">Cell membrane</location>
        <topology evidence="1 7">Multi-pass membrane protein</topology>
    </subcellularLocation>
</comment>
<evidence type="ECO:0000313" key="10">
    <source>
        <dbReference type="Proteomes" id="UP000191901"/>
    </source>
</evidence>
<feature type="transmembrane region" description="Helical" evidence="7">
    <location>
        <begin position="121"/>
        <end position="140"/>
    </location>
</feature>
<protein>
    <submittedName>
        <fullName evidence="9">Phosphate-import permease protein PhnE</fullName>
    </submittedName>
</protein>
<feature type="transmembrane region" description="Helical" evidence="7">
    <location>
        <begin position="313"/>
        <end position="333"/>
    </location>
</feature>
<feature type="transmembrane region" description="Helical" evidence="7">
    <location>
        <begin position="413"/>
        <end position="432"/>
    </location>
</feature>
<dbReference type="Pfam" id="PF00528">
    <property type="entry name" value="BPD_transp_1"/>
    <property type="match status" value="2"/>
</dbReference>
<evidence type="ECO:0000256" key="4">
    <source>
        <dbReference type="ARBA" id="ARBA00022692"/>
    </source>
</evidence>
<evidence type="ECO:0000256" key="3">
    <source>
        <dbReference type="ARBA" id="ARBA00022475"/>
    </source>
</evidence>
<sequence>MATPSLPASPARPSLLTRRTGWLWLMLGAIAWSLHQAGIGQPRQALVNWDGLSQLGQFFQASLTPALDPEFLTIIGKATGVTLAYAVCGTTLSILVGFGGGILASGTWWRTLFPVGRPLGWLAPLLWMTCRSLLAVPRAIHELLWGLLLLHVLGLDPLVAVLAITIPFGAIVAKVFSEILDETPQQPLQALQAAGVPPLLAWLYGLLPQAFPNLLSYSFYRFECSLRSSAVLGVIGAGGLGYEILLSLQSLRYQQLWTSFYALILLNGAVDLWSALVRHRLGVTNRLALNLPQAGSNQNSNGARSPTQQRLRLSWLAIAIAIPLCFIALELDWRRLWSPHSRTLLADIATTAIPTWPSGATLATLMQLSGLTLAMSILAISLASSGGILFSFLGAQTMLLPGGLLCSSDQKKHWSIGAWAILLGSRGLLLLSRAIPAPIWALVFLYGLFPGILPGALALAVHNFGILGRLMAEANENLPTGPARALRTLGASASQVILYGILPQNLPGFLAYSLYRWEVCLRETVIVGLVGAGGLGRRLTEQLSSFDYAGLTVTLAAFLLLTLAVDLVSHQMRQALR</sequence>
<dbReference type="PANTHER" id="PTHR30043">
    <property type="entry name" value="PHOSPHONATES TRANSPORT SYSTEM PERMEASE PROTEIN"/>
    <property type="match status" value="1"/>
</dbReference>
<keyword evidence="6 7" id="KW-0472">Membrane</keyword>
<dbReference type="EMBL" id="CP021983">
    <property type="protein sequence ID" value="ASC74091.1"/>
    <property type="molecule type" value="Genomic_DNA"/>
</dbReference>
<dbReference type="KEGG" id="hhg:XM38_050650"/>
<proteinExistence type="inferred from homology"/>
<dbReference type="GO" id="GO:0005886">
    <property type="term" value="C:plasma membrane"/>
    <property type="evidence" value="ECO:0007669"/>
    <property type="project" value="UniProtKB-SubCell"/>
</dbReference>
<feature type="domain" description="ABC transmembrane type-1" evidence="8">
    <location>
        <begin position="79"/>
        <end position="278"/>
    </location>
</feature>
<feature type="transmembrane region" description="Helical" evidence="7">
    <location>
        <begin position="227"/>
        <end position="248"/>
    </location>
</feature>
<dbReference type="GO" id="GO:0055085">
    <property type="term" value="P:transmembrane transport"/>
    <property type="evidence" value="ECO:0007669"/>
    <property type="project" value="InterPro"/>
</dbReference>
<dbReference type="OrthoDB" id="8557224at2"/>
<dbReference type="InterPro" id="IPR000515">
    <property type="entry name" value="MetI-like"/>
</dbReference>
<feature type="transmembrane region" description="Helical" evidence="7">
    <location>
        <begin position="83"/>
        <end position="109"/>
    </location>
</feature>
<evidence type="ECO:0000256" key="6">
    <source>
        <dbReference type="ARBA" id="ARBA00023136"/>
    </source>
</evidence>
<evidence type="ECO:0000256" key="5">
    <source>
        <dbReference type="ARBA" id="ARBA00022989"/>
    </source>
</evidence>
<dbReference type="PANTHER" id="PTHR30043:SF1">
    <property type="entry name" value="ABC TRANSPORT SYSTEM PERMEASE PROTEIN P69"/>
    <property type="match status" value="1"/>
</dbReference>
<dbReference type="CDD" id="cd06261">
    <property type="entry name" value="TM_PBP2"/>
    <property type="match status" value="1"/>
</dbReference>
<keyword evidence="5 7" id="KW-1133">Transmembrane helix</keyword>
<evidence type="ECO:0000256" key="7">
    <source>
        <dbReference type="RuleBase" id="RU363032"/>
    </source>
</evidence>